<feature type="compositionally biased region" description="Low complexity" evidence="1">
    <location>
        <begin position="96"/>
        <end position="106"/>
    </location>
</feature>
<dbReference type="EMBL" id="HBHU01006131">
    <property type="protein sequence ID" value="CAE0018244.1"/>
    <property type="molecule type" value="Transcribed_RNA"/>
</dbReference>
<organism evidence="3">
    <name type="scientific">Chloropicon laureae</name>
    <dbReference type="NCBI Taxonomy" id="464258"/>
    <lineage>
        <taxon>Eukaryota</taxon>
        <taxon>Viridiplantae</taxon>
        <taxon>Chlorophyta</taxon>
        <taxon>Chloropicophyceae</taxon>
        <taxon>Chloropicales</taxon>
        <taxon>Chloropicaceae</taxon>
        <taxon>Chloropicon</taxon>
    </lineage>
</organism>
<evidence type="ECO:0000313" key="2">
    <source>
        <dbReference type="EMBL" id="CAE0018243.1"/>
    </source>
</evidence>
<evidence type="ECO:0000313" key="3">
    <source>
        <dbReference type="EMBL" id="CAE0018244.1"/>
    </source>
</evidence>
<protein>
    <submittedName>
        <fullName evidence="3">Uncharacterized protein</fullName>
    </submittedName>
</protein>
<feature type="region of interest" description="Disordered" evidence="1">
    <location>
        <begin position="16"/>
        <end position="38"/>
    </location>
</feature>
<feature type="region of interest" description="Disordered" evidence="1">
    <location>
        <begin position="92"/>
        <end position="128"/>
    </location>
</feature>
<gene>
    <name evidence="2" type="ORF">CLAU1311_LOCUS3974</name>
    <name evidence="3" type="ORF">CLAU1311_LOCUS3975</name>
</gene>
<proteinExistence type="predicted"/>
<reference evidence="3" key="1">
    <citation type="submission" date="2021-01" db="EMBL/GenBank/DDBJ databases">
        <authorList>
            <person name="Corre E."/>
            <person name="Pelletier E."/>
            <person name="Niang G."/>
            <person name="Scheremetjew M."/>
            <person name="Finn R."/>
            <person name="Kale V."/>
            <person name="Holt S."/>
            <person name="Cochrane G."/>
            <person name="Meng A."/>
            <person name="Brown T."/>
            <person name="Cohen L."/>
        </authorList>
    </citation>
    <scope>NUCLEOTIDE SEQUENCE</scope>
    <source>
        <strain evidence="3">RCC856</strain>
    </source>
</reference>
<name>A0A7S3E2E7_9CHLO</name>
<sequence>MGIHSSVGRVACYGGSSMKDGGHGGHGEGSGPDGEPGPTMVTCYESNWAGVERDDLRMERQALERIYLFYPVEEFRKRRRVPWRVPQGLLWWNQPSSAGSSSGASDSRGRRHDAPPAAPPKKEPAAAAAMDVDVAGDDSGRSMTLAILEGVPVAPPPPPPPPFYCKADAHAASPAFRKQRKDVGPSAMEAEAMEVGAMDDSGRSLTTCEDFSHVASFAEMLDGWNLPNQESESFLD</sequence>
<dbReference type="AlphaFoldDB" id="A0A7S3E2E7"/>
<evidence type="ECO:0000256" key="1">
    <source>
        <dbReference type="SAM" id="MobiDB-lite"/>
    </source>
</evidence>
<dbReference type="EMBL" id="HBHU01006130">
    <property type="protein sequence ID" value="CAE0018243.1"/>
    <property type="molecule type" value="Transcribed_RNA"/>
</dbReference>
<accession>A0A7S3E2E7</accession>